<accession>A0A5S6Q3C3</accession>
<dbReference type="WBParaSite" id="TMUE_0000001735.1">
    <property type="protein sequence ID" value="TMUE_0000001735.1"/>
    <property type="gene ID" value="WBGene00297613"/>
</dbReference>
<organism evidence="1 2">
    <name type="scientific">Trichuris muris</name>
    <name type="common">Mouse whipworm</name>
    <dbReference type="NCBI Taxonomy" id="70415"/>
    <lineage>
        <taxon>Eukaryota</taxon>
        <taxon>Metazoa</taxon>
        <taxon>Ecdysozoa</taxon>
        <taxon>Nematoda</taxon>
        <taxon>Enoplea</taxon>
        <taxon>Dorylaimia</taxon>
        <taxon>Trichinellida</taxon>
        <taxon>Trichuridae</taxon>
        <taxon>Trichuris</taxon>
    </lineage>
</organism>
<keyword evidence="1" id="KW-1185">Reference proteome</keyword>
<sequence length="114" mass="13078">MQIWQLLRNYKYPCTTAFQLSQPGINVLSKLSVAQGHDASLIYAFVLYLHHIIPYAPPVYPHYEQEMQIDAQADLNMPVYDFRPQFPTYAPPSSPPCSEEEGPCCCRAAYFNPY</sequence>
<name>A0A5S6Q3C3_TRIMR</name>
<proteinExistence type="predicted"/>
<evidence type="ECO:0000313" key="1">
    <source>
        <dbReference type="Proteomes" id="UP000046395"/>
    </source>
</evidence>
<dbReference type="Proteomes" id="UP000046395">
    <property type="component" value="Unassembled WGS sequence"/>
</dbReference>
<dbReference type="AlphaFoldDB" id="A0A5S6Q3C3"/>
<evidence type="ECO:0000313" key="2">
    <source>
        <dbReference type="WBParaSite" id="TMUE_0000001735.1"/>
    </source>
</evidence>
<reference evidence="2" key="1">
    <citation type="submission" date="2019-12" db="UniProtKB">
        <authorList>
            <consortium name="WormBaseParasite"/>
        </authorList>
    </citation>
    <scope>IDENTIFICATION</scope>
</reference>
<protein>
    <submittedName>
        <fullName evidence="2">Uncharacterized protein</fullName>
    </submittedName>
</protein>